<dbReference type="EC" id="3.5.2.9" evidence="1"/>
<dbReference type="InterPro" id="IPR005501">
    <property type="entry name" value="LamB/YcsF/PxpA-like"/>
</dbReference>
<comment type="catalytic activity">
    <reaction evidence="1">
        <text>5-oxo-L-proline + ATP + 2 H2O = L-glutamate + ADP + phosphate + H(+)</text>
        <dbReference type="Rhea" id="RHEA:10348"/>
        <dbReference type="ChEBI" id="CHEBI:15377"/>
        <dbReference type="ChEBI" id="CHEBI:15378"/>
        <dbReference type="ChEBI" id="CHEBI:29985"/>
        <dbReference type="ChEBI" id="CHEBI:30616"/>
        <dbReference type="ChEBI" id="CHEBI:43474"/>
        <dbReference type="ChEBI" id="CHEBI:58402"/>
        <dbReference type="ChEBI" id="CHEBI:456216"/>
        <dbReference type="EC" id="3.5.2.9"/>
    </reaction>
</comment>
<evidence type="ECO:0000313" key="2">
    <source>
        <dbReference type="EMBL" id="ARF15098.1"/>
    </source>
</evidence>
<keyword evidence="1" id="KW-0067">ATP-binding</keyword>
<dbReference type="SUPFAM" id="SSF88713">
    <property type="entry name" value="Glycoside hydrolase/deacetylase"/>
    <property type="match status" value="1"/>
</dbReference>
<accession>A0ABN4YWH5</accession>
<keyword evidence="1" id="KW-0378">Hydrolase</keyword>
<comment type="function">
    <text evidence="1">Catalyzes the cleavage of 5-oxoproline to form L-glutamate coupled to the hydrolysis of ATP to ADP and inorganic phosphate.</text>
</comment>
<organism evidence="2 3">
    <name type="scientific">Sporosarcina ureae</name>
    <dbReference type="NCBI Taxonomy" id="1571"/>
    <lineage>
        <taxon>Bacteria</taxon>
        <taxon>Bacillati</taxon>
        <taxon>Bacillota</taxon>
        <taxon>Bacilli</taxon>
        <taxon>Bacillales</taxon>
        <taxon>Caryophanaceae</taxon>
        <taxon>Sporosarcina</taxon>
    </lineage>
</organism>
<reference evidence="2 3" key="1">
    <citation type="submission" date="2016-04" db="EMBL/GenBank/DDBJ databases">
        <title>Comparative Genomics and Epigenetics of Sporosarcina ureae.</title>
        <authorList>
            <person name="Oliver A.S."/>
            <person name="Cooper K.K."/>
        </authorList>
    </citation>
    <scope>NUCLEOTIDE SEQUENCE [LARGE SCALE GENOMIC DNA]</scope>
    <source>
        <strain evidence="2 3">S204</strain>
    </source>
</reference>
<comment type="similarity">
    <text evidence="1">Belongs to the LamB/PxpA family.</text>
</comment>
<evidence type="ECO:0000256" key="1">
    <source>
        <dbReference type="HAMAP-Rule" id="MF_00691"/>
    </source>
</evidence>
<dbReference type="RefSeq" id="WP_029052521.1">
    <property type="nucleotide sequence ID" value="NZ_CP015108.1"/>
</dbReference>
<dbReference type="EMBL" id="CP015108">
    <property type="protein sequence ID" value="ARF15098.1"/>
    <property type="molecule type" value="Genomic_DNA"/>
</dbReference>
<dbReference type="Proteomes" id="UP000192486">
    <property type="component" value="Chromosome"/>
</dbReference>
<dbReference type="PANTHER" id="PTHR30292:SF0">
    <property type="entry name" value="5-OXOPROLINASE SUBUNIT A"/>
    <property type="match status" value="1"/>
</dbReference>
<dbReference type="NCBIfam" id="NF003816">
    <property type="entry name" value="PRK05406.1-5"/>
    <property type="match status" value="1"/>
</dbReference>
<sequence>MVKVDLNSDLGESFGRYTLGEQKEILKYVTSANIACGFHAGDPSVMRETVQLAIDNGVRIGAHPGLPDLVGFGRRDMNITPEEAYDMVVYQIGALQAFLAVHQEPMQHVKPHGALYQMASRDQGIAEAIAKAVYDVSPSLVLFALADSELSKAGEAIGLVTAHEVFADRTYQSNGMLTSRSQDDAMITDQEQSAAQVITMVKEGKVRSQQGTDVALRADTICIHGDGEHAVEFAKYITDRLNGEEITVTAIADREESV</sequence>
<keyword evidence="1" id="KW-0547">Nucleotide-binding</keyword>
<comment type="subunit">
    <text evidence="1">Forms a complex composed of PxpA, PxpB and PxpC.</text>
</comment>
<gene>
    <name evidence="1" type="primary">pxpA</name>
    <name evidence="2" type="ORF">SporoS204_13625</name>
</gene>
<dbReference type="NCBIfam" id="NF003814">
    <property type="entry name" value="PRK05406.1-3"/>
    <property type="match status" value="1"/>
</dbReference>
<protein>
    <recommendedName>
        <fullName evidence="1">5-oxoprolinase subunit A</fullName>
        <shortName evidence="1">5-OPase subunit A</shortName>
        <ecNumber evidence="1">3.5.2.9</ecNumber>
    </recommendedName>
    <alternativeName>
        <fullName evidence="1">5-oxoprolinase (ATP-hydrolyzing) subunit A</fullName>
    </alternativeName>
</protein>
<dbReference type="InterPro" id="IPR011330">
    <property type="entry name" value="Glyco_hydro/deAcase_b/a-brl"/>
</dbReference>
<dbReference type="HAMAP" id="MF_00691">
    <property type="entry name" value="PxpA"/>
    <property type="match status" value="1"/>
</dbReference>
<name>A0ABN4YWH5_SPOUR</name>
<evidence type="ECO:0000313" key="3">
    <source>
        <dbReference type="Proteomes" id="UP000192486"/>
    </source>
</evidence>
<keyword evidence="3" id="KW-1185">Reference proteome</keyword>
<dbReference type="Pfam" id="PF03746">
    <property type="entry name" value="LamB_YcsF"/>
    <property type="match status" value="1"/>
</dbReference>
<dbReference type="PANTHER" id="PTHR30292">
    <property type="entry name" value="UNCHARACTERIZED PROTEIN YBGL-RELATED"/>
    <property type="match status" value="1"/>
</dbReference>
<proteinExistence type="inferred from homology"/>
<dbReference type="CDD" id="cd10787">
    <property type="entry name" value="LamB_YcsF_like"/>
    <property type="match status" value="1"/>
</dbReference>
<dbReference type="Gene3D" id="3.20.20.370">
    <property type="entry name" value="Glycoside hydrolase/deacetylase"/>
    <property type="match status" value="1"/>
</dbReference>